<evidence type="ECO:0008006" key="4">
    <source>
        <dbReference type="Google" id="ProtNLM"/>
    </source>
</evidence>
<protein>
    <recommendedName>
        <fullName evidence="4">Apple domain-containing protein</fullName>
    </recommendedName>
</protein>
<dbReference type="GeneID" id="36584714"/>
<dbReference type="STRING" id="1095630.A0A2J6TP33"/>
<dbReference type="RefSeq" id="XP_024741612.1">
    <property type="nucleotide sequence ID" value="XM_024876635.1"/>
</dbReference>
<gene>
    <name evidence="2" type="ORF">K444DRAFT_553976</name>
</gene>
<dbReference type="EMBL" id="KZ613747">
    <property type="protein sequence ID" value="PMD64708.1"/>
    <property type="molecule type" value="Genomic_DNA"/>
</dbReference>
<feature type="chain" id="PRO_5014420468" description="Apple domain-containing protein" evidence="1">
    <location>
        <begin position="18"/>
        <end position="354"/>
    </location>
</feature>
<accession>A0A2J6TP33</accession>
<evidence type="ECO:0000256" key="1">
    <source>
        <dbReference type="SAM" id="SignalP"/>
    </source>
</evidence>
<keyword evidence="3" id="KW-1185">Reference proteome</keyword>
<dbReference type="PANTHER" id="PTHR36578:SF1">
    <property type="entry name" value="APPLE DOMAIN-CONTAINING PROTEIN"/>
    <property type="match status" value="1"/>
</dbReference>
<evidence type="ECO:0000313" key="2">
    <source>
        <dbReference type="EMBL" id="PMD64708.1"/>
    </source>
</evidence>
<dbReference type="Proteomes" id="UP000235371">
    <property type="component" value="Unassembled WGS sequence"/>
</dbReference>
<dbReference type="InParanoid" id="A0A2J6TP33"/>
<dbReference type="PANTHER" id="PTHR36578">
    <property type="entry name" value="CHROMOSOME 15, WHOLE GENOME SHOTGUN SEQUENCE"/>
    <property type="match status" value="1"/>
</dbReference>
<evidence type="ECO:0000313" key="3">
    <source>
        <dbReference type="Proteomes" id="UP000235371"/>
    </source>
</evidence>
<proteinExistence type="predicted"/>
<dbReference type="OrthoDB" id="271448at2759"/>
<name>A0A2J6TP33_9HELO</name>
<feature type="signal peptide" evidence="1">
    <location>
        <begin position="1"/>
        <end position="17"/>
    </location>
</feature>
<sequence>MRTSAAISFSLLGLAIATPVPQDIDFDAYEAVPVLPDIAPPVGASVVSTISYNPTAAASAAAADATSKPGDSISKRAICASTNPGNAPPVTVPADDAASFLADPTIASIANAAADPPGYFLVEGFQNLQASASNPSYLTYVSSQLTSYDPTKCAALCDAMNGCNSFNIYFERDPSVTPDDTSCSNPPSATRIKCAFFGTSLTIVDATNIGQWQGQFHVVQAGSNAYTTHPQPLPGWTGPTFLDNAAISAPPGVGTYMGVQTFPMSQPYDPSVCATACLQKSAYNLRHTVPASDARICVFFDAYILYKNGQNGVFTCTYYTAVYGPPQATNNGQFNAAGDHFTIGHSYIYSLDPI</sequence>
<keyword evidence="1" id="KW-0732">Signal</keyword>
<organism evidence="2 3">
    <name type="scientific">Hyaloscypha bicolor E</name>
    <dbReference type="NCBI Taxonomy" id="1095630"/>
    <lineage>
        <taxon>Eukaryota</taxon>
        <taxon>Fungi</taxon>
        <taxon>Dikarya</taxon>
        <taxon>Ascomycota</taxon>
        <taxon>Pezizomycotina</taxon>
        <taxon>Leotiomycetes</taxon>
        <taxon>Helotiales</taxon>
        <taxon>Hyaloscyphaceae</taxon>
        <taxon>Hyaloscypha</taxon>
        <taxon>Hyaloscypha bicolor</taxon>
    </lineage>
</organism>
<reference evidence="2 3" key="1">
    <citation type="submission" date="2016-04" db="EMBL/GenBank/DDBJ databases">
        <title>A degradative enzymes factory behind the ericoid mycorrhizal symbiosis.</title>
        <authorList>
            <consortium name="DOE Joint Genome Institute"/>
            <person name="Martino E."/>
            <person name="Morin E."/>
            <person name="Grelet G."/>
            <person name="Kuo A."/>
            <person name="Kohler A."/>
            <person name="Daghino S."/>
            <person name="Barry K."/>
            <person name="Choi C."/>
            <person name="Cichocki N."/>
            <person name="Clum A."/>
            <person name="Copeland A."/>
            <person name="Hainaut M."/>
            <person name="Haridas S."/>
            <person name="Labutti K."/>
            <person name="Lindquist E."/>
            <person name="Lipzen A."/>
            <person name="Khouja H.-R."/>
            <person name="Murat C."/>
            <person name="Ohm R."/>
            <person name="Olson A."/>
            <person name="Spatafora J."/>
            <person name="Veneault-Fourrey C."/>
            <person name="Henrissat B."/>
            <person name="Grigoriev I."/>
            <person name="Martin F."/>
            <person name="Perotto S."/>
        </authorList>
    </citation>
    <scope>NUCLEOTIDE SEQUENCE [LARGE SCALE GENOMIC DNA]</scope>
    <source>
        <strain evidence="2 3">E</strain>
    </source>
</reference>
<dbReference type="AlphaFoldDB" id="A0A2J6TP33"/>